<keyword evidence="2" id="KW-1003">Cell membrane</keyword>
<dbReference type="RefSeq" id="WP_350244926.1">
    <property type="nucleotide sequence ID" value="NZ_CP158299.1"/>
</dbReference>
<gene>
    <name evidence="7" type="ORF">ABOD76_11180</name>
</gene>
<dbReference type="GO" id="GO:0005886">
    <property type="term" value="C:plasma membrane"/>
    <property type="evidence" value="ECO:0007669"/>
    <property type="project" value="UniProtKB-SubCell"/>
</dbReference>
<dbReference type="KEGG" id="dsc:ABOD76_11180"/>
<comment type="subcellular location">
    <subcellularLocation>
        <location evidence="1">Cell membrane</location>
        <topology evidence="1">Multi-pass membrane protein</topology>
    </subcellularLocation>
</comment>
<keyword evidence="5 6" id="KW-0472">Membrane</keyword>
<sequence length="489" mass="51742">MQRILKASAVMGLSSVATVGLSAVRYKFIALHLGAQGIGTLGLLVTLLTFGVTLFTLGLGNSGVREVAAGEAKGEAQSGRSRAAVTASAWALGLLGGGVGTVLALLAPSTLSLSLTTLERSVLGLTLFASTLSAGQIALLNGLGQIKQIARANIYGSVIGTVATLVTVFSVPALGVAAALAVAPLVTAGFTSWYTRAQVRELRTYLGAGTLWPTVRPMLVAGAAFSATVLISSLTQLLIRRVIEVRLGVLDLGYFQAAWTVASVYLGFVLNAMAVEYYPRISAFAENHQVLDQHVRRQIRFALVVGAPVIILLYSLAPSVIELMYSDTFHAAIPVLRLQLLGDVLKIPGWAFGFLLLSIHQKGWYLVLETLWNVLLYGLSLVLLPRFGINAVGIGYLGAYVVYYIVISALAFFIVGFRFDFRAGMYIALVIAAMLLLSSLPNYALGTAFNGVLVAGVAFVVGMGLFGWTRQSVGLMTAGGRLAQLRGRK</sequence>
<feature type="transmembrane region" description="Helical" evidence="6">
    <location>
        <begin position="337"/>
        <end position="357"/>
    </location>
</feature>
<dbReference type="PANTHER" id="PTHR30250">
    <property type="entry name" value="PST FAMILY PREDICTED COLANIC ACID TRANSPORTER"/>
    <property type="match status" value="1"/>
</dbReference>
<feature type="transmembrane region" description="Helical" evidence="6">
    <location>
        <begin position="423"/>
        <end position="441"/>
    </location>
</feature>
<proteinExistence type="predicted"/>
<organism evidence="7">
    <name type="scientific">Deinococcus sonorensis KR-87</name>
    <dbReference type="NCBI Taxonomy" id="694439"/>
    <lineage>
        <taxon>Bacteria</taxon>
        <taxon>Thermotogati</taxon>
        <taxon>Deinococcota</taxon>
        <taxon>Deinococci</taxon>
        <taxon>Deinococcales</taxon>
        <taxon>Deinococcaceae</taxon>
        <taxon>Deinococcus</taxon>
    </lineage>
</organism>
<feature type="transmembrane region" description="Helical" evidence="6">
    <location>
        <begin position="83"/>
        <end position="107"/>
    </location>
</feature>
<protein>
    <submittedName>
        <fullName evidence="7">Oligosaccharide flippase family protein</fullName>
    </submittedName>
</protein>
<feature type="transmembrane region" description="Helical" evidence="6">
    <location>
        <begin position="218"/>
        <end position="239"/>
    </location>
</feature>
<evidence type="ECO:0000256" key="5">
    <source>
        <dbReference type="ARBA" id="ARBA00023136"/>
    </source>
</evidence>
<feature type="transmembrane region" description="Helical" evidence="6">
    <location>
        <begin position="259"/>
        <end position="278"/>
    </location>
</feature>
<evidence type="ECO:0000313" key="7">
    <source>
        <dbReference type="EMBL" id="XBV86842.1"/>
    </source>
</evidence>
<reference evidence="7" key="1">
    <citation type="submission" date="2024-06" db="EMBL/GenBank/DDBJ databases">
        <title>Draft Genome Sequence of Deinococcus sonorensis Type Strain KR-87, a Biofilm Producing Representative of the Genus Deinococcus.</title>
        <authorList>
            <person name="Boren L.S."/>
            <person name="Grosso R.A."/>
            <person name="Hugenberg-Cox A.N."/>
            <person name="Hill J.T.E."/>
            <person name="Albert C.M."/>
            <person name="Tuohy J.M."/>
        </authorList>
    </citation>
    <scope>NUCLEOTIDE SEQUENCE</scope>
    <source>
        <strain evidence="7">KR-87</strain>
    </source>
</reference>
<feature type="transmembrane region" description="Helical" evidence="6">
    <location>
        <begin position="364"/>
        <end position="384"/>
    </location>
</feature>
<dbReference type="AlphaFoldDB" id="A0AAU7UE16"/>
<accession>A0AAU7UE16</accession>
<evidence type="ECO:0000256" key="4">
    <source>
        <dbReference type="ARBA" id="ARBA00022989"/>
    </source>
</evidence>
<dbReference type="EMBL" id="CP158299">
    <property type="protein sequence ID" value="XBV86842.1"/>
    <property type="molecule type" value="Genomic_DNA"/>
</dbReference>
<feature type="transmembrane region" description="Helical" evidence="6">
    <location>
        <begin position="152"/>
        <end position="171"/>
    </location>
</feature>
<feature type="transmembrane region" description="Helical" evidence="6">
    <location>
        <begin position="177"/>
        <end position="197"/>
    </location>
</feature>
<feature type="transmembrane region" description="Helical" evidence="6">
    <location>
        <begin position="122"/>
        <end position="140"/>
    </location>
</feature>
<feature type="transmembrane region" description="Helical" evidence="6">
    <location>
        <begin position="38"/>
        <end position="62"/>
    </location>
</feature>
<feature type="transmembrane region" description="Helical" evidence="6">
    <location>
        <begin position="396"/>
        <end position="416"/>
    </location>
</feature>
<evidence type="ECO:0000256" key="3">
    <source>
        <dbReference type="ARBA" id="ARBA00022692"/>
    </source>
</evidence>
<dbReference type="PANTHER" id="PTHR30250:SF11">
    <property type="entry name" value="O-ANTIGEN TRANSPORTER-RELATED"/>
    <property type="match status" value="1"/>
</dbReference>
<dbReference type="Pfam" id="PF13440">
    <property type="entry name" value="Polysacc_synt_3"/>
    <property type="match status" value="1"/>
</dbReference>
<evidence type="ECO:0000256" key="1">
    <source>
        <dbReference type="ARBA" id="ARBA00004651"/>
    </source>
</evidence>
<feature type="transmembrane region" description="Helical" evidence="6">
    <location>
        <begin position="299"/>
        <end position="317"/>
    </location>
</feature>
<keyword evidence="3 6" id="KW-0812">Transmembrane</keyword>
<keyword evidence="4 6" id="KW-1133">Transmembrane helix</keyword>
<evidence type="ECO:0000256" key="6">
    <source>
        <dbReference type="SAM" id="Phobius"/>
    </source>
</evidence>
<name>A0AAU7UE16_9DEIO</name>
<evidence type="ECO:0000256" key="2">
    <source>
        <dbReference type="ARBA" id="ARBA00022475"/>
    </source>
</evidence>
<dbReference type="InterPro" id="IPR050833">
    <property type="entry name" value="Poly_Biosynth_Transport"/>
</dbReference>
<feature type="transmembrane region" description="Helical" evidence="6">
    <location>
        <begin position="447"/>
        <end position="468"/>
    </location>
</feature>